<evidence type="ECO:0000256" key="7">
    <source>
        <dbReference type="ARBA" id="ARBA00022958"/>
    </source>
</evidence>
<dbReference type="RefSeq" id="WP_248705891.1">
    <property type="nucleotide sequence ID" value="NZ_CAKOET010000002.1"/>
</dbReference>
<feature type="transmembrane region" description="Helical" evidence="13">
    <location>
        <begin position="74"/>
        <end position="91"/>
    </location>
</feature>
<dbReference type="Proteomes" id="UP000838102">
    <property type="component" value="Unassembled WGS sequence"/>
</dbReference>
<organism evidence="14 15">
    <name type="scientific">Convivina praedatoris</name>
    <dbReference type="NCBI Taxonomy" id="2880963"/>
    <lineage>
        <taxon>Bacteria</taxon>
        <taxon>Bacillati</taxon>
        <taxon>Bacillota</taxon>
        <taxon>Bacilli</taxon>
        <taxon>Lactobacillales</taxon>
        <taxon>Lactobacillaceae</taxon>
        <taxon>Convivina</taxon>
    </lineage>
</organism>
<dbReference type="InterPro" id="IPR010617">
    <property type="entry name" value="TMEM175-like"/>
</dbReference>
<name>A0ABN8HCQ9_9LACO</name>
<keyword evidence="3" id="KW-0813">Transport</keyword>
<evidence type="ECO:0000256" key="5">
    <source>
        <dbReference type="ARBA" id="ARBA00022692"/>
    </source>
</evidence>
<keyword evidence="4" id="KW-0633">Potassium transport</keyword>
<evidence type="ECO:0000256" key="12">
    <source>
        <dbReference type="ARBA" id="ARBA00034430"/>
    </source>
</evidence>
<evidence type="ECO:0000256" key="4">
    <source>
        <dbReference type="ARBA" id="ARBA00022538"/>
    </source>
</evidence>
<evidence type="ECO:0000256" key="3">
    <source>
        <dbReference type="ARBA" id="ARBA00022448"/>
    </source>
</evidence>
<evidence type="ECO:0000256" key="9">
    <source>
        <dbReference type="ARBA" id="ARBA00023065"/>
    </source>
</evidence>
<keyword evidence="9" id="KW-0406">Ion transport</keyword>
<reference evidence="14" key="1">
    <citation type="submission" date="2022-03" db="EMBL/GenBank/DDBJ databases">
        <authorList>
            <person name="Hettiarachchi G."/>
        </authorList>
    </citation>
    <scope>NUCLEOTIDE SEQUENCE</scope>
    <source>
        <strain evidence="14">LMG 32447</strain>
    </source>
</reference>
<keyword evidence="8 13" id="KW-1133">Transmembrane helix</keyword>
<comment type="similarity">
    <text evidence="2">Belongs to the TMEM175 family.</text>
</comment>
<evidence type="ECO:0000313" key="14">
    <source>
        <dbReference type="EMBL" id="CAH1851988.1"/>
    </source>
</evidence>
<dbReference type="Pfam" id="PF06736">
    <property type="entry name" value="TMEM175"/>
    <property type="match status" value="1"/>
</dbReference>
<gene>
    <name evidence="14" type="ORF">LMG032447_00457</name>
</gene>
<dbReference type="EMBL" id="CAKOEU010000002">
    <property type="protein sequence ID" value="CAH1851988.1"/>
    <property type="molecule type" value="Genomic_DNA"/>
</dbReference>
<keyword evidence="6" id="KW-0631">Potassium channel</keyword>
<evidence type="ECO:0008006" key="16">
    <source>
        <dbReference type="Google" id="ProtNLM"/>
    </source>
</evidence>
<keyword evidence="5 13" id="KW-0812">Transmembrane</keyword>
<keyword evidence="15" id="KW-1185">Reference proteome</keyword>
<feature type="transmembrane region" description="Helical" evidence="13">
    <location>
        <begin position="103"/>
        <end position="124"/>
    </location>
</feature>
<feature type="transmembrane region" description="Helical" evidence="13">
    <location>
        <begin position="144"/>
        <end position="175"/>
    </location>
</feature>
<protein>
    <recommendedName>
        <fullName evidence="16">DUF1211 domain-containing protein</fullName>
    </recommendedName>
</protein>
<keyword evidence="7" id="KW-0630">Potassium</keyword>
<evidence type="ECO:0000256" key="2">
    <source>
        <dbReference type="ARBA" id="ARBA00006920"/>
    </source>
</evidence>
<sequence>MKKDRVITFLDAMLPIIMTFLVLEFPKPQHLDFSTLFELRTDFFAYAISFFWLGMMWINSHGRFQNKEDVTDSTLWATVVMLFFASLIPWATEVLSLEPNNRFAAGFYGVIIFLVSFSNLWQYATLHQGKEFQIYLKNLSLDLVIKLIGFVIAITVYPMAILIFVFLAGLFLYVISIHQNKKATQ</sequence>
<evidence type="ECO:0000256" key="13">
    <source>
        <dbReference type="SAM" id="Phobius"/>
    </source>
</evidence>
<feature type="transmembrane region" description="Helical" evidence="13">
    <location>
        <begin position="6"/>
        <end position="23"/>
    </location>
</feature>
<keyword evidence="10 13" id="KW-0472">Membrane</keyword>
<evidence type="ECO:0000256" key="1">
    <source>
        <dbReference type="ARBA" id="ARBA00004141"/>
    </source>
</evidence>
<feature type="transmembrane region" description="Helical" evidence="13">
    <location>
        <begin position="43"/>
        <end position="62"/>
    </location>
</feature>
<accession>A0ABN8HCQ9</accession>
<evidence type="ECO:0000256" key="10">
    <source>
        <dbReference type="ARBA" id="ARBA00023136"/>
    </source>
</evidence>
<comment type="catalytic activity">
    <reaction evidence="12">
        <text>K(+)(in) = K(+)(out)</text>
        <dbReference type="Rhea" id="RHEA:29463"/>
        <dbReference type="ChEBI" id="CHEBI:29103"/>
    </reaction>
</comment>
<keyword evidence="11" id="KW-0407">Ion channel</keyword>
<evidence type="ECO:0000256" key="11">
    <source>
        <dbReference type="ARBA" id="ARBA00023303"/>
    </source>
</evidence>
<proteinExistence type="inferred from homology"/>
<comment type="subcellular location">
    <subcellularLocation>
        <location evidence="1">Membrane</location>
        <topology evidence="1">Multi-pass membrane protein</topology>
    </subcellularLocation>
</comment>
<evidence type="ECO:0000256" key="8">
    <source>
        <dbReference type="ARBA" id="ARBA00022989"/>
    </source>
</evidence>
<evidence type="ECO:0000313" key="15">
    <source>
        <dbReference type="Proteomes" id="UP000838102"/>
    </source>
</evidence>
<comment type="caution">
    <text evidence="14">The sequence shown here is derived from an EMBL/GenBank/DDBJ whole genome shotgun (WGS) entry which is preliminary data.</text>
</comment>
<evidence type="ECO:0000256" key="6">
    <source>
        <dbReference type="ARBA" id="ARBA00022826"/>
    </source>
</evidence>